<feature type="signal peptide" evidence="1">
    <location>
        <begin position="1"/>
        <end position="21"/>
    </location>
</feature>
<organism evidence="2 3">
    <name type="scientific">Sphingomonas donggukensis</name>
    <dbReference type="NCBI Taxonomy" id="2949093"/>
    <lineage>
        <taxon>Bacteria</taxon>
        <taxon>Pseudomonadati</taxon>
        <taxon>Pseudomonadota</taxon>
        <taxon>Alphaproteobacteria</taxon>
        <taxon>Sphingomonadales</taxon>
        <taxon>Sphingomonadaceae</taxon>
        <taxon>Sphingomonas</taxon>
    </lineage>
</organism>
<dbReference type="Proteomes" id="UP001055580">
    <property type="component" value="Chromosome"/>
</dbReference>
<evidence type="ECO:0000313" key="2">
    <source>
        <dbReference type="EMBL" id="URW76842.1"/>
    </source>
</evidence>
<sequence length="166" mass="17365">MIRRGLAIAALVLLASCPRQGPIAAVLVAPDLETAAIARGLVADPADRDIVGLYARDTDRVCVVRRGLGYRIGAHVDYGQGVACSGAGSVSRSGDTLRVTLGEGCAFYARFDGARIVFPASVPEACAQLCGRRASFEALEVDRLSESEAEARAMRTAGNELPCAVE</sequence>
<dbReference type="RefSeq" id="WP_250754577.1">
    <property type="nucleotide sequence ID" value="NZ_CP098401.1"/>
</dbReference>
<reference evidence="2" key="1">
    <citation type="submission" date="2022-05" db="EMBL/GenBank/DDBJ databases">
        <title>Sphingomonas sp. strain RMG20 Genome sequencing and assembly.</title>
        <authorList>
            <person name="Kim I."/>
        </authorList>
    </citation>
    <scope>NUCLEOTIDE SEQUENCE</scope>
    <source>
        <strain evidence="2">RMG20</strain>
    </source>
</reference>
<name>A0ABY4TZ59_9SPHN</name>
<keyword evidence="3" id="KW-1185">Reference proteome</keyword>
<evidence type="ECO:0000313" key="3">
    <source>
        <dbReference type="Proteomes" id="UP001055580"/>
    </source>
</evidence>
<protein>
    <recommendedName>
        <fullName evidence="4">Lipoprotein</fullName>
    </recommendedName>
</protein>
<keyword evidence="1" id="KW-0732">Signal</keyword>
<proteinExistence type="predicted"/>
<feature type="chain" id="PRO_5046997464" description="Lipoprotein" evidence="1">
    <location>
        <begin position="22"/>
        <end position="166"/>
    </location>
</feature>
<dbReference type="EMBL" id="CP098401">
    <property type="protein sequence ID" value="URW76842.1"/>
    <property type="molecule type" value="Genomic_DNA"/>
</dbReference>
<evidence type="ECO:0008006" key="4">
    <source>
        <dbReference type="Google" id="ProtNLM"/>
    </source>
</evidence>
<accession>A0ABY4TZ59</accession>
<dbReference type="PROSITE" id="PS51257">
    <property type="entry name" value="PROKAR_LIPOPROTEIN"/>
    <property type="match status" value="1"/>
</dbReference>
<evidence type="ECO:0000256" key="1">
    <source>
        <dbReference type="SAM" id="SignalP"/>
    </source>
</evidence>
<gene>
    <name evidence="2" type="ORF">M9980_06515</name>
</gene>